<dbReference type="GO" id="GO:0016491">
    <property type="term" value="F:oxidoreductase activity"/>
    <property type="evidence" value="ECO:0007669"/>
    <property type="project" value="UniProtKB-KW"/>
</dbReference>
<dbReference type="AlphaFoldDB" id="A0A2P4ZGA3"/>
<gene>
    <name evidence="4" type="ORF">TGAM01_v207845</name>
</gene>
<dbReference type="Gene3D" id="3.60.130.10">
    <property type="entry name" value="Clavaminate synthase-like"/>
    <property type="match status" value="1"/>
</dbReference>
<feature type="coiled-coil region" evidence="2">
    <location>
        <begin position="252"/>
        <end position="283"/>
    </location>
</feature>
<reference evidence="4 5" key="1">
    <citation type="journal article" date="2016" name="Genome Announc.">
        <title>Draft Whole-Genome Sequence of Trichoderma gamsii T6085, a Promising Biocontrol Agent of Fusarium Head Blight on Wheat.</title>
        <authorList>
            <person name="Baroncelli R."/>
            <person name="Zapparata A."/>
            <person name="Piaggeschi G."/>
            <person name="Sarrocco S."/>
            <person name="Vannacci G."/>
        </authorList>
    </citation>
    <scope>NUCLEOTIDE SEQUENCE [LARGE SCALE GENOMIC DNA]</scope>
    <source>
        <strain evidence="4 5">T6085</strain>
    </source>
</reference>
<organism evidence="4 5">
    <name type="scientific">Trichoderma gamsii</name>
    <dbReference type="NCBI Taxonomy" id="398673"/>
    <lineage>
        <taxon>Eukaryota</taxon>
        <taxon>Fungi</taxon>
        <taxon>Dikarya</taxon>
        <taxon>Ascomycota</taxon>
        <taxon>Pezizomycotina</taxon>
        <taxon>Sordariomycetes</taxon>
        <taxon>Hypocreomycetidae</taxon>
        <taxon>Hypocreales</taxon>
        <taxon>Hypocreaceae</taxon>
        <taxon>Trichoderma</taxon>
    </lineage>
</organism>
<evidence type="ECO:0000256" key="2">
    <source>
        <dbReference type="SAM" id="Coils"/>
    </source>
</evidence>
<keyword evidence="1" id="KW-0560">Oxidoreductase</keyword>
<dbReference type="GeneID" id="29985375"/>
<evidence type="ECO:0000259" key="3">
    <source>
        <dbReference type="Pfam" id="PF02668"/>
    </source>
</evidence>
<evidence type="ECO:0000256" key="1">
    <source>
        <dbReference type="ARBA" id="ARBA00023002"/>
    </source>
</evidence>
<dbReference type="InterPro" id="IPR042098">
    <property type="entry name" value="TauD-like_sf"/>
</dbReference>
<evidence type="ECO:0000313" key="5">
    <source>
        <dbReference type="Proteomes" id="UP000054821"/>
    </source>
</evidence>
<dbReference type="Pfam" id="PF02668">
    <property type="entry name" value="TauD"/>
    <property type="match status" value="1"/>
</dbReference>
<dbReference type="EMBL" id="JPDN02000030">
    <property type="protein sequence ID" value="PON23318.1"/>
    <property type="molecule type" value="Genomic_DNA"/>
</dbReference>
<comment type="caution">
    <text evidence="4">The sequence shown here is derived from an EMBL/GenBank/DDBJ whole genome shotgun (WGS) entry which is preliminary data.</text>
</comment>
<proteinExistence type="predicted"/>
<protein>
    <recommendedName>
        <fullName evidence="3">TauD/TfdA-like domain-containing protein</fullName>
    </recommendedName>
</protein>
<feature type="domain" description="TauD/TfdA-like" evidence="3">
    <location>
        <begin position="78"/>
        <end position="318"/>
    </location>
</feature>
<sequence length="332" mass="37680">MAMNFKPLKMRLPSVGIAHYMCSGKTPRIHFSAARCGNFAQISTSSRHCAASVSAVIPPVVPHLTASDLEHATQPCHIRSVHENLQKHGILKIGLGFSDPDSDYLKELVQSLHQHHGHQLPISHSASRGWFWDVRPNSTVFQTANHQARSETMEEFPWHTDCSYEDLPPRYFALHVLQEDRFGGGTLSAMNTQRLSLSLSSSTRASLMRREYSITIPPEFIKDPRKQNIIGSLMTADEQGQQNMLRFRRDLVTALTERASKALQELEEAVQDANAQSQSTVHLTAKDFPAGTIILMDNRRWLHARHSIKDPKRHLRRVRWDAIPFDARLMEQ</sequence>
<keyword evidence="2" id="KW-0175">Coiled coil</keyword>
<keyword evidence="5" id="KW-1185">Reference proteome</keyword>
<dbReference type="Proteomes" id="UP000054821">
    <property type="component" value="Unassembled WGS sequence"/>
</dbReference>
<dbReference type="InterPro" id="IPR003819">
    <property type="entry name" value="TauD/TfdA-like"/>
</dbReference>
<dbReference type="RefSeq" id="XP_018661463.1">
    <property type="nucleotide sequence ID" value="XM_018805292.1"/>
</dbReference>
<name>A0A2P4ZGA3_9HYPO</name>
<evidence type="ECO:0000313" key="4">
    <source>
        <dbReference type="EMBL" id="PON23318.1"/>
    </source>
</evidence>
<dbReference type="SUPFAM" id="SSF51197">
    <property type="entry name" value="Clavaminate synthase-like"/>
    <property type="match status" value="1"/>
</dbReference>
<accession>A0A2P4ZGA3</accession>